<evidence type="ECO:0000313" key="1">
    <source>
        <dbReference type="EMBL" id="GJG58084.1"/>
    </source>
</evidence>
<dbReference type="EMBL" id="BPUB01000001">
    <property type="protein sequence ID" value="GJG58084.1"/>
    <property type="molecule type" value="Genomic_DNA"/>
</dbReference>
<dbReference type="Proteomes" id="UP000825483">
    <property type="component" value="Unassembled WGS sequence"/>
</dbReference>
<reference evidence="1" key="1">
    <citation type="journal article" date="2022" name="Int. J. Syst. Evol. Microbiol.">
        <title>Prevotella lacticifex sp. nov., isolated from the rumen of cows.</title>
        <authorList>
            <person name="Shinkai T."/>
            <person name="Ikeyama N."/>
            <person name="Kumagai M."/>
            <person name="Ohmori H."/>
            <person name="Sakamoto M."/>
            <person name="Ohkuma M."/>
            <person name="Mitsumori M."/>
        </authorList>
    </citation>
    <scope>NUCLEOTIDE SEQUENCE</scope>
    <source>
        <strain evidence="1">R5076</strain>
    </source>
</reference>
<name>A0A9R1CX12_9BACT</name>
<proteinExistence type="predicted"/>
<evidence type="ECO:0000313" key="2">
    <source>
        <dbReference type="Proteomes" id="UP000825483"/>
    </source>
</evidence>
<dbReference type="AlphaFoldDB" id="A0A9R1CX12"/>
<comment type="caution">
    <text evidence="1">The sequence shown here is derived from an EMBL/GenBank/DDBJ whole genome shotgun (WGS) entry which is preliminary data.</text>
</comment>
<accession>A0A9R1CX12</accession>
<protein>
    <submittedName>
        <fullName evidence="1">Uncharacterized protein</fullName>
    </submittedName>
</protein>
<gene>
    <name evidence="1" type="ORF">PRLR5076_09350</name>
</gene>
<keyword evidence="2" id="KW-1185">Reference proteome</keyword>
<organism evidence="1 2">
    <name type="scientific">Prevotella lacticifex</name>
    <dbReference type="NCBI Taxonomy" id="2854755"/>
    <lineage>
        <taxon>Bacteria</taxon>
        <taxon>Pseudomonadati</taxon>
        <taxon>Bacteroidota</taxon>
        <taxon>Bacteroidia</taxon>
        <taxon>Bacteroidales</taxon>
        <taxon>Prevotellaceae</taxon>
        <taxon>Prevotella</taxon>
    </lineage>
</organism>
<sequence length="61" mass="6385">MAAGTGCAVAGGAWIVTINDESNENSKIYKYGSSVAAYGGGVRMLCRDIERRAAADSVDER</sequence>